<dbReference type="PANTHER" id="PTHR27005:SF283">
    <property type="entry name" value="OS02G0633066 PROTEIN"/>
    <property type="match status" value="1"/>
</dbReference>
<evidence type="ECO:0000256" key="8">
    <source>
        <dbReference type="ARBA" id="ARBA00022737"/>
    </source>
</evidence>
<dbReference type="SUPFAM" id="SSF57184">
    <property type="entry name" value="Growth factor receptor domain"/>
    <property type="match status" value="1"/>
</dbReference>
<dbReference type="PROSITE" id="PS00010">
    <property type="entry name" value="ASX_HYDROXYL"/>
    <property type="match status" value="1"/>
</dbReference>
<dbReference type="CDD" id="cd00054">
    <property type="entry name" value="EGF_CA"/>
    <property type="match status" value="1"/>
</dbReference>
<evidence type="ECO:0000256" key="15">
    <source>
        <dbReference type="ARBA" id="ARBA00047558"/>
    </source>
</evidence>
<dbReference type="PROSITE" id="PS50011">
    <property type="entry name" value="PROTEIN_KINASE_DOM"/>
    <property type="match status" value="1"/>
</dbReference>
<dbReference type="SMART" id="SM00181">
    <property type="entry name" value="EGF"/>
    <property type="match status" value="2"/>
</dbReference>
<reference evidence="23 24" key="1">
    <citation type="journal article" date="2023" name="G3 (Bethesda)">
        <title>A haplotype-resolved chromosome-scale genome for Quercus rubra L. provides insights into the genetics of adaptive traits for red oak species.</title>
        <authorList>
            <person name="Kapoor B."/>
            <person name="Jenkins J."/>
            <person name="Schmutz J."/>
            <person name="Zhebentyayeva T."/>
            <person name="Kuelheim C."/>
            <person name="Coggeshall M."/>
            <person name="Heim C."/>
            <person name="Lasky J.R."/>
            <person name="Leites L."/>
            <person name="Islam-Faridi N."/>
            <person name="Romero-Severson J."/>
            <person name="DeLeo V.L."/>
            <person name="Lucas S.M."/>
            <person name="Lazic D."/>
            <person name="Gailing O."/>
            <person name="Carlson J."/>
            <person name="Staton M."/>
        </authorList>
    </citation>
    <scope>NUCLEOTIDE SEQUENCE [LARGE SCALE GENOMIC DNA]</scope>
    <source>
        <tissue evidence="23">Dormant leaf buds and twig bark tissues</tissue>
    </source>
</reference>
<keyword evidence="9 19" id="KW-0547">Nucleotide-binding</keyword>
<evidence type="ECO:0000256" key="20">
    <source>
        <dbReference type="SAM" id="Phobius"/>
    </source>
</evidence>
<evidence type="ECO:0000256" key="4">
    <source>
        <dbReference type="ARBA" id="ARBA00022553"/>
    </source>
</evidence>
<dbReference type="GO" id="GO:0005524">
    <property type="term" value="F:ATP binding"/>
    <property type="evidence" value="ECO:0007669"/>
    <property type="project" value="UniProtKB-UniRule"/>
</dbReference>
<dbReference type="InterPro" id="IPR049883">
    <property type="entry name" value="NOTCH1_EGF-like"/>
</dbReference>
<feature type="domain" description="EGF-like" evidence="22">
    <location>
        <begin position="308"/>
        <end position="349"/>
    </location>
</feature>
<dbReference type="Pfam" id="PF07714">
    <property type="entry name" value="PK_Tyr_Ser-Thr"/>
    <property type="match status" value="1"/>
</dbReference>
<keyword evidence="10" id="KW-0418">Kinase</keyword>
<evidence type="ECO:0000256" key="19">
    <source>
        <dbReference type="PROSITE-ProRule" id="PRU10141"/>
    </source>
</evidence>
<dbReference type="PROSITE" id="PS50026">
    <property type="entry name" value="EGF_3"/>
    <property type="match status" value="2"/>
</dbReference>
<evidence type="ECO:0000313" key="23">
    <source>
        <dbReference type="EMBL" id="KAK4572626.1"/>
    </source>
</evidence>
<evidence type="ECO:0000256" key="18">
    <source>
        <dbReference type="PROSITE-ProRule" id="PRU00076"/>
    </source>
</evidence>
<feature type="binding site" evidence="19">
    <location>
        <position position="465"/>
    </location>
    <ligand>
        <name>ATP</name>
        <dbReference type="ChEBI" id="CHEBI:30616"/>
    </ligand>
</feature>
<dbReference type="Pfam" id="PF07645">
    <property type="entry name" value="EGF_CA"/>
    <property type="match status" value="1"/>
</dbReference>
<keyword evidence="8" id="KW-0677">Repeat</keyword>
<dbReference type="CDD" id="cd14066">
    <property type="entry name" value="STKc_IRAK"/>
    <property type="match status" value="1"/>
</dbReference>
<keyword evidence="24" id="KW-1185">Reference proteome</keyword>
<dbReference type="PROSITE" id="PS00107">
    <property type="entry name" value="PROTEIN_KINASE_ATP"/>
    <property type="match status" value="1"/>
</dbReference>
<feature type="transmembrane region" description="Helical" evidence="20">
    <location>
        <begin position="23"/>
        <end position="45"/>
    </location>
</feature>
<dbReference type="SMART" id="SM00220">
    <property type="entry name" value="S_TKc"/>
    <property type="match status" value="1"/>
</dbReference>
<evidence type="ECO:0000256" key="1">
    <source>
        <dbReference type="ARBA" id="ARBA00004479"/>
    </source>
</evidence>
<dbReference type="FunFam" id="2.10.25.10:FF:000038">
    <property type="entry name" value="Fibrillin 2"/>
    <property type="match status" value="1"/>
</dbReference>
<organism evidence="23 24">
    <name type="scientific">Quercus rubra</name>
    <name type="common">Northern red oak</name>
    <name type="synonym">Quercus borealis</name>
    <dbReference type="NCBI Taxonomy" id="3512"/>
    <lineage>
        <taxon>Eukaryota</taxon>
        <taxon>Viridiplantae</taxon>
        <taxon>Streptophyta</taxon>
        <taxon>Embryophyta</taxon>
        <taxon>Tracheophyta</taxon>
        <taxon>Spermatophyta</taxon>
        <taxon>Magnoliopsida</taxon>
        <taxon>eudicotyledons</taxon>
        <taxon>Gunneridae</taxon>
        <taxon>Pentapetalae</taxon>
        <taxon>rosids</taxon>
        <taxon>fabids</taxon>
        <taxon>Fagales</taxon>
        <taxon>Fagaceae</taxon>
        <taxon>Quercus</taxon>
    </lineage>
</organism>
<dbReference type="PANTHER" id="PTHR27005">
    <property type="entry name" value="WALL-ASSOCIATED RECEPTOR KINASE-LIKE 21"/>
    <property type="match status" value="1"/>
</dbReference>
<comment type="caution">
    <text evidence="18">Lacks conserved residue(s) required for the propagation of feature annotation.</text>
</comment>
<comment type="catalytic activity">
    <reaction evidence="15">
        <text>L-seryl-[protein] + ATP = O-phospho-L-seryl-[protein] + ADP + H(+)</text>
        <dbReference type="Rhea" id="RHEA:17989"/>
        <dbReference type="Rhea" id="RHEA-COMP:9863"/>
        <dbReference type="Rhea" id="RHEA-COMP:11604"/>
        <dbReference type="ChEBI" id="CHEBI:15378"/>
        <dbReference type="ChEBI" id="CHEBI:29999"/>
        <dbReference type="ChEBI" id="CHEBI:30616"/>
        <dbReference type="ChEBI" id="CHEBI:83421"/>
        <dbReference type="ChEBI" id="CHEBI:456216"/>
    </reaction>
</comment>
<proteinExistence type="predicted"/>
<keyword evidence="13 20" id="KW-0472">Membrane</keyword>
<comment type="catalytic activity">
    <reaction evidence="16">
        <text>L-threonyl-[protein] + ATP = O-phospho-L-threonyl-[protein] + ADP + H(+)</text>
        <dbReference type="Rhea" id="RHEA:46608"/>
        <dbReference type="Rhea" id="RHEA-COMP:11060"/>
        <dbReference type="Rhea" id="RHEA-COMP:11605"/>
        <dbReference type="ChEBI" id="CHEBI:15378"/>
        <dbReference type="ChEBI" id="CHEBI:30013"/>
        <dbReference type="ChEBI" id="CHEBI:30616"/>
        <dbReference type="ChEBI" id="CHEBI:61977"/>
        <dbReference type="ChEBI" id="CHEBI:456216"/>
    </reaction>
</comment>
<keyword evidence="12 20" id="KW-1133">Transmembrane helix</keyword>
<dbReference type="SMART" id="SM00179">
    <property type="entry name" value="EGF_CA"/>
    <property type="match status" value="2"/>
</dbReference>
<dbReference type="Gene3D" id="1.10.510.10">
    <property type="entry name" value="Transferase(Phosphotransferase) domain 1"/>
    <property type="match status" value="1"/>
</dbReference>
<keyword evidence="7" id="KW-0732">Signal</keyword>
<comment type="function">
    <text evidence="17">Serine/threonine-protein kinase that may function as a signaling receptor of extracellular matrix component. Binding to pectin may have significance in the control of cell expansion, morphogenesis and development.</text>
</comment>
<keyword evidence="14 18" id="KW-1015">Disulfide bond</keyword>
<dbReference type="InterPro" id="IPR000152">
    <property type="entry name" value="EGF-type_Asp/Asn_hydroxyl_site"/>
</dbReference>
<evidence type="ECO:0000256" key="7">
    <source>
        <dbReference type="ARBA" id="ARBA00022729"/>
    </source>
</evidence>
<comment type="caution">
    <text evidence="23">The sequence shown here is derived from an EMBL/GenBank/DDBJ whole genome shotgun (WGS) entry which is preliminary data.</text>
</comment>
<evidence type="ECO:0000256" key="12">
    <source>
        <dbReference type="ARBA" id="ARBA00022989"/>
    </source>
</evidence>
<dbReference type="GO" id="GO:0005886">
    <property type="term" value="C:plasma membrane"/>
    <property type="evidence" value="ECO:0007669"/>
    <property type="project" value="TreeGrafter"/>
</dbReference>
<evidence type="ECO:0000256" key="16">
    <source>
        <dbReference type="ARBA" id="ARBA00047951"/>
    </source>
</evidence>
<feature type="domain" description="EGF-like" evidence="22">
    <location>
        <begin position="260"/>
        <end position="307"/>
    </location>
</feature>
<dbReference type="GO" id="GO:0005509">
    <property type="term" value="F:calcium ion binding"/>
    <property type="evidence" value="ECO:0007669"/>
    <property type="project" value="InterPro"/>
</dbReference>
<name>A0AAN7IIL4_QUERU</name>
<evidence type="ECO:0000256" key="2">
    <source>
        <dbReference type="ARBA" id="ARBA00022527"/>
    </source>
</evidence>
<dbReference type="InterPro" id="IPR011009">
    <property type="entry name" value="Kinase-like_dom_sf"/>
</dbReference>
<dbReference type="InterPro" id="IPR000719">
    <property type="entry name" value="Prot_kinase_dom"/>
</dbReference>
<sequence>MTETSIFWEICGAMGFLGMLMQVIWVCVILSATMAAAAIAFPIALPNCSDRCGNVKIPYPYGTTKGCYLNDTAIFGYYFINCTTNAYGQPQPMIGDFNVTSISIEEGEIEVQMDNSLDCYDKSGAPLGNNSPSLTLPSFTVSATKNKFVAVGCDTYAYLYGILNGQNFSVGCLSRCQTIDNVVNGTCSGIGCCEVQIPEGMKKVKFTAYSFEKNHTQVWDFNPCSYAFIIREDKFKFSSDYLIGLQYNRTFPMVLDWAIGNETCEVAQNKANYLCGANTTCSNLKNQVGYRCKCKDGYEGNPYLSCQDINECEAKELNNCTSYQYCVNELGSYNCSCMEGYHSYGKACVPDQFAFNESSLSIKLTVGIGVGLLVLLVGGSWIYWGLKKRKLIQLKEKFFQQNGGILLQQKLSNYQGSVETAKIYSAEELEKATNNYDEKRVLGQGGYGIVYRGILPDNKEIAIKKSKIGSQHQVEQFINEITVLTQIIHRNVVKLLGCCLETEVPLLVYEFITNGTLYDHIHDKGQSFFLSWEKRLKIAAETAGALAYLHSATSVPIIHRDVKTANILLDDNFTAKVSDFGASRLIPHDQTELNTLVQGTFGYMDPEYFHTSQLTEKSDVYSFGVVLAELLTGRMALSFNMPESDRNLANYFVSAVNDDRLFQILEDHIVNEGNIKLLKEVADIAKSCLSLRGEDRPSMKEVAMELEGLVIMEKHPWGNANVNIEEIENLLNAPTQSFNIDIGTNCSSNTTTGYDSMINQVLKPLDGGR</sequence>
<dbReference type="Proteomes" id="UP001324115">
    <property type="component" value="Unassembled WGS sequence"/>
</dbReference>
<dbReference type="EMBL" id="JAXUIC010000009">
    <property type="protein sequence ID" value="KAK4572626.1"/>
    <property type="molecule type" value="Genomic_DNA"/>
</dbReference>
<dbReference type="InterPro" id="IPR008271">
    <property type="entry name" value="Ser/Thr_kinase_AS"/>
</dbReference>
<dbReference type="PROSITE" id="PS01186">
    <property type="entry name" value="EGF_2"/>
    <property type="match status" value="2"/>
</dbReference>
<evidence type="ECO:0000256" key="5">
    <source>
        <dbReference type="ARBA" id="ARBA00022679"/>
    </source>
</evidence>
<dbReference type="FunFam" id="1.10.510.10:FF:000084">
    <property type="entry name" value="Wall-associated receptor kinase 2"/>
    <property type="match status" value="1"/>
</dbReference>
<dbReference type="AlphaFoldDB" id="A0AAN7IIL4"/>
<protein>
    <submittedName>
        <fullName evidence="23">Uncharacterized protein</fullName>
    </submittedName>
</protein>
<dbReference type="GO" id="GO:0007166">
    <property type="term" value="P:cell surface receptor signaling pathway"/>
    <property type="evidence" value="ECO:0007669"/>
    <property type="project" value="InterPro"/>
</dbReference>
<gene>
    <name evidence="23" type="ORF">RGQ29_030872</name>
</gene>
<dbReference type="FunFam" id="3.30.200.20:FF:000043">
    <property type="entry name" value="Wall-associated receptor kinase 2"/>
    <property type="match status" value="1"/>
</dbReference>
<feature type="transmembrane region" description="Helical" evidence="20">
    <location>
        <begin position="364"/>
        <end position="386"/>
    </location>
</feature>
<dbReference type="InterPro" id="IPR001881">
    <property type="entry name" value="EGF-like_Ca-bd_dom"/>
</dbReference>
<dbReference type="InterPro" id="IPR001245">
    <property type="entry name" value="Ser-Thr/Tyr_kinase_cat_dom"/>
</dbReference>
<evidence type="ECO:0000256" key="9">
    <source>
        <dbReference type="ARBA" id="ARBA00022741"/>
    </source>
</evidence>
<evidence type="ECO:0000259" key="22">
    <source>
        <dbReference type="PROSITE" id="PS50026"/>
    </source>
</evidence>
<evidence type="ECO:0000256" key="17">
    <source>
        <dbReference type="ARBA" id="ARBA00058961"/>
    </source>
</evidence>
<dbReference type="Gene3D" id="3.30.200.20">
    <property type="entry name" value="Phosphorylase Kinase, domain 1"/>
    <property type="match status" value="1"/>
</dbReference>
<dbReference type="InterPro" id="IPR017441">
    <property type="entry name" value="Protein_kinase_ATP_BS"/>
</dbReference>
<evidence type="ECO:0000256" key="11">
    <source>
        <dbReference type="ARBA" id="ARBA00022840"/>
    </source>
</evidence>
<keyword evidence="3 18" id="KW-0245">EGF-like domain</keyword>
<accession>A0AAN7IIL4</accession>
<comment type="subcellular location">
    <subcellularLocation>
        <location evidence="1">Membrane</location>
        <topology evidence="1">Single-pass type I membrane protein</topology>
    </subcellularLocation>
</comment>
<dbReference type="GO" id="GO:0004674">
    <property type="term" value="F:protein serine/threonine kinase activity"/>
    <property type="evidence" value="ECO:0007669"/>
    <property type="project" value="UniProtKB-KW"/>
</dbReference>
<evidence type="ECO:0000313" key="24">
    <source>
        <dbReference type="Proteomes" id="UP001324115"/>
    </source>
</evidence>
<evidence type="ECO:0000256" key="6">
    <source>
        <dbReference type="ARBA" id="ARBA00022692"/>
    </source>
</evidence>
<evidence type="ECO:0000256" key="10">
    <source>
        <dbReference type="ARBA" id="ARBA00022777"/>
    </source>
</evidence>
<dbReference type="InterPro" id="IPR018097">
    <property type="entry name" value="EGF_Ca-bd_CS"/>
</dbReference>
<dbReference type="Gene3D" id="2.10.25.10">
    <property type="entry name" value="Laminin"/>
    <property type="match status" value="2"/>
</dbReference>
<keyword evidence="5" id="KW-0808">Transferase</keyword>
<evidence type="ECO:0000256" key="13">
    <source>
        <dbReference type="ARBA" id="ARBA00023136"/>
    </source>
</evidence>
<keyword evidence="4" id="KW-0597">Phosphoprotein</keyword>
<keyword evidence="6 20" id="KW-0812">Transmembrane</keyword>
<evidence type="ECO:0000256" key="14">
    <source>
        <dbReference type="ARBA" id="ARBA00023157"/>
    </source>
</evidence>
<feature type="disulfide bond" evidence="18">
    <location>
        <begin position="275"/>
        <end position="292"/>
    </location>
</feature>
<dbReference type="PROSITE" id="PS00108">
    <property type="entry name" value="PROTEIN_KINASE_ST"/>
    <property type="match status" value="1"/>
</dbReference>
<evidence type="ECO:0000256" key="3">
    <source>
        <dbReference type="ARBA" id="ARBA00022536"/>
    </source>
</evidence>
<dbReference type="InterPro" id="IPR000742">
    <property type="entry name" value="EGF"/>
</dbReference>
<keyword evidence="2" id="KW-0723">Serine/threonine-protein kinase</keyword>
<dbReference type="InterPro" id="IPR009030">
    <property type="entry name" value="Growth_fac_rcpt_cys_sf"/>
</dbReference>
<keyword evidence="11 19" id="KW-0067">ATP-binding</keyword>
<evidence type="ECO:0000259" key="21">
    <source>
        <dbReference type="PROSITE" id="PS50011"/>
    </source>
</evidence>
<dbReference type="InterPro" id="IPR045274">
    <property type="entry name" value="WAK-like"/>
</dbReference>
<dbReference type="SUPFAM" id="SSF56112">
    <property type="entry name" value="Protein kinase-like (PK-like)"/>
    <property type="match status" value="1"/>
</dbReference>
<dbReference type="PROSITE" id="PS01187">
    <property type="entry name" value="EGF_CA"/>
    <property type="match status" value="1"/>
</dbReference>
<feature type="domain" description="Protein kinase" evidence="21">
    <location>
        <begin position="436"/>
        <end position="718"/>
    </location>
</feature>